<reference evidence="2 3" key="1">
    <citation type="submission" date="2018-02" db="EMBL/GenBank/DDBJ databases">
        <title>Complete genome of Nitrosopumilus ureaphilus PS0.</title>
        <authorList>
            <person name="Qin W."/>
            <person name="Zheng Y."/>
            <person name="Stahl D.A."/>
        </authorList>
    </citation>
    <scope>NUCLEOTIDE SEQUENCE [LARGE SCALE GENOMIC DNA]</scope>
    <source>
        <strain evidence="2 3">PS0</strain>
    </source>
</reference>
<sequence length="174" mass="19766">MAKKRSVFLILILIFSSVAVFDEAYAHSMFNSAEQFEAGYRVQVATSPEFPQIGKPSQFLVKVTEGFDYKEVDRFTIGIRIFFNGQQVDTIPPKSIEGSHWDFDYVWRQQGNHIVKIDLYDVGGEEGIVTYTFNMGTQSPFGVIFFSAIIVGALVFTGTMIYIYLPKIFKKSKL</sequence>
<keyword evidence="1" id="KW-1133">Transmembrane helix</keyword>
<proteinExistence type="predicted"/>
<dbReference type="KEGG" id="nue:C5F50_01055"/>
<evidence type="ECO:0000313" key="2">
    <source>
        <dbReference type="EMBL" id="QLH05825.1"/>
    </source>
</evidence>
<keyword evidence="1" id="KW-0472">Membrane</keyword>
<evidence type="ECO:0000313" key="3">
    <source>
        <dbReference type="Proteomes" id="UP000509478"/>
    </source>
</evidence>
<protein>
    <recommendedName>
        <fullName evidence="4">Copper-binding protein</fullName>
    </recommendedName>
</protein>
<dbReference type="Proteomes" id="UP000509478">
    <property type="component" value="Chromosome"/>
</dbReference>
<evidence type="ECO:0000256" key="1">
    <source>
        <dbReference type="SAM" id="Phobius"/>
    </source>
</evidence>
<dbReference type="OrthoDB" id="10381at2157"/>
<dbReference type="GeneID" id="56066606"/>
<accession>A0A7D5RFN6</accession>
<dbReference type="EMBL" id="CP026995">
    <property type="protein sequence ID" value="QLH05825.1"/>
    <property type="molecule type" value="Genomic_DNA"/>
</dbReference>
<organism evidence="2 3">
    <name type="scientific">Nitrosopumilus ureiphilus</name>
    <dbReference type="NCBI Taxonomy" id="1470067"/>
    <lineage>
        <taxon>Archaea</taxon>
        <taxon>Nitrososphaerota</taxon>
        <taxon>Nitrososphaeria</taxon>
        <taxon>Nitrosopumilales</taxon>
        <taxon>Nitrosopumilaceae</taxon>
        <taxon>Nitrosopumilus</taxon>
    </lineage>
</organism>
<dbReference type="AlphaFoldDB" id="A0A7D5RFN6"/>
<feature type="transmembrane region" description="Helical" evidence="1">
    <location>
        <begin position="141"/>
        <end position="165"/>
    </location>
</feature>
<evidence type="ECO:0008006" key="4">
    <source>
        <dbReference type="Google" id="ProtNLM"/>
    </source>
</evidence>
<keyword evidence="1" id="KW-0812">Transmembrane</keyword>
<name>A0A7D5RFN6_9ARCH</name>
<dbReference type="RefSeq" id="WP_179371892.1">
    <property type="nucleotide sequence ID" value="NZ_CP026995.1"/>
</dbReference>
<keyword evidence="3" id="KW-1185">Reference proteome</keyword>
<gene>
    <name evidence="2" type="ORF">C5F50_01055</name>
</gene>